<accession>L7MHF4</accession>
<organism evidence="11">
    <name type="scientific">Rhipicephalus pulchellus</name>
    <name type="common">Yellow backed tick</name>
    <name type="synonym">Dermacentor pulchellus</name>
    <dbReference type="NCBI Taxonomy" id="72859"/>
    <lineage>
        <taxon>Eukaryota</taxon>
        <taxon>Metazoa</taxon>
        <taxon>Ecdysozoa</taxon>
        <taxon>Arthropoda</taxon>
        <taxon>Chelicerata</taxon>
        <taxon>Arachnida</taxon>
        <taxon>Acari</taxon>
        <taxon>Parasitiformes</taxon>
        <taxon>Ixodida</taxon>
        <taxon>Ixodoidea</taxon>
        <taxon>Ixodidae</taxon>
        <taxon>Rhipicephalinae</taxon>
        <taxon>Rhipicephalus</taxon>
        <taxon>Rhipicephalus</taxon>
    </lineage>
</organism>
<name>L7MHF4_RHIPC</name>
<feature type="non-terminal residue" evidence="11">
    <location>
        <position position="1"/>
    </location>
</feature>
<evidence type="ECO:0000256" key="4">
    <source>
        <dbReference type="ARBA" id="ARBA00022737"/>
    </source>
</evidence>
<dbReference type="SMART" id="SM00355">
    <property type="entry name" value="ZnF_C2H2"/>
    <property type="match status" value="4"/>
</dbReference>
<evidence type="ECO:0000256" key="1">
    <source>
        <dbReference type="ARBA" id="ARBA00004123"/>
    </source>
</evidence>
<dbReference type="GO" id="GO:0005634">
    <property type="term" value="C:nucleus"/>
    <property type="evidence" value="ECO:0007669"/>
    <property type="project" value="UniProtKB-SubCell"/>
</dbReference>
<sequence>RKHHVHSISWLKMVSMWTQPSEANCCSLDQSQMFLSAIARTGFSDHVPGVVQSMLLEFDSSEARADHQPIRSRLEAPAGDRTYKCRVCSLEFPQRGHLKIHRLTHIGEKPYKCTFCPYTAAEKSDLVTHVRTHTGEKPFTCKHCPYKCARKSHLASHMRTHTGEKQHKCPICPYASAWKINMTRHVQLCHNRVTQMQPQDQLAEHQANTQR</sequence>
<evidence type="ECO:0000256" key="2">
    <source>
        <dbReference type="ARBA" id="ARBA00007746"/>
    </source>
</evidence>
<dbReference type="GO" id="GO:0003700">
    <property type="term" value="F:DNA-binding transcription factor activity"/>
    <property type="evidence" value="ECO:0007669"/>
    <property type="project" value="TreeGrafter"/>
</dbReference>
<keyword evidence="7" id="KW-0238">DNA-binding</keyword>
<dbReference type="EMBL" id="GACK01001604">
    <property type="protein sequence ID" value="JAA63430.1"/>
    <property type="molecule type" value="mRNA"/>
</dbReference>
<feature type="domain" description="C2H2-type" evidence="10">
    <location>
        <begin position="83"/>
        <end position="110"/>
    </location>
</feature>
<dbReference type="Gene3D" id="3.30.160.60">
    <property type="entry name" value="Classic Zinc Finger"/>
    <property type="match status" value="4"/>
</dbReference>
<dbReference type="FunFam" id="3.30.160.60:FF:000065">
    <property type="entry name" value="B-cell CLL/lymphoma 6, member B"/>
    <property type="match status" value="1"/>
</dbReference>
<dbReference type="GO" id="GO:0008270">
    <property type="term" value="F:zinc ion binding"/>
    <property type="evidence" value="ECO:0007669"/>
    <property type="project" value="UniProtKB-KW"/>
</dbReference>
<feature type="domain" description="C2H2-type" evidence="10">
    <location>
        <begin position="111"/>
        <end position="138"/>
    </location>
</feature>
<keyword evidence="6" id="KW-0862">Zinc</keyword>
<keyword evidence="4" id="KW-0677">Repeat</keyword>
<dbReference type="AlphaFoldDB" id="L7MHF4"/>
<dbReference type="FunFam" id="3.30.160.60:FF:002319">
    <property type="entry name" value="Uncharacterized protein"/>
    <property type="match status" value="1"/>
</dbReference>
<protein>
    <submittedName>
        <fullName evidence="11">Putative re1-silencing transcription factor</fullName>
    </submittedName>
</protein>
<evidence type="ECO:0000256" key="5">
    <source>
        <dbReference type="ARBA" id="ARBA00022771"/>
    </source>
</evidence>
<dbReference type="PANTHER" id="PTHR24404:SF111">
    <property type="entry name" value="GASTRULA ZINC FINGER PROTEIN XLCGF49.1-LIKE-RELATED"/>
    <property type="match status" value="1"/>
</dbReference>
<dbReference type="Pfam" id="PF00096">
    <property type="entry name" value="zf-C2H2"/>
    <property type="match status" value="3"/>
</dbReference>
<evidence type="ECO:0000256" key="7">
    <source>
        <dbReference type="ARBA" id="ARBA00023125"/>
    </source>
</evidence>
<evidence type="ECO:0000256" key="9">
    <source>
        <dbReference type="PROSITE-ProRule" id="PRU00042"/>
    </source>
</evidence>
<dbReference type="InterPro" id="IPR013087">
    <property type="entry name" value="Znf_C2H2_type"/>
</dbReference>
<dbReference type="PROSITE" id="PS00028">
    <property type="entry name" value="ZINC_FINGER_C2H2_1"/>
    <property type="match status" value="2"/>
</dbReference>
<evidence type="ECO:0000256" key="3">
    <source>
        <dbReference type="ARBA" id="ARBA00022723"/>
    </source>
</evidence>
<comment type="subcellular location">
    <subcellularLocation>
        <location evidence="1">Nucleus</location>
    </subcellularLocation>
</comment>
<keyword evidence="5 9" id="KW-0863">Zinc-finger</keyword>
<evidence type="ECO:0000256" key="6">
    <source>
        <dbReference type="ARBA" id="ARBA00022833"/>
    </source>
</evidence>
<dbReference type="PANTHER" id="PTHR24404">
    <property type="entry name" value="ZINC FINGER PROTEIN"/>
    <property type="match status" value="1"/>
</dbReference>
<evidence type="ECO:0000313" key="11">
    <source>
        <dbReference type="EMBL" id="JAA63430.1"/>
    </source>
</evidence>
<evidence type="ECO:0000259" key="10">
    <source>
        <dbReference type="PROSITE" id="PS50157"/>
    </source>
</evidence>
<comment type="similarity">
    <text evidence="2">Belongs to the hunchback C2H2-type zinc-finger protein family.</text>
</comment>
<keyword evidence="3" id="KW-0479">Metal-binding</keyword>
<feature type="domain" description="C2H2-type" evidence="10">
    <location>
        <begin position="139"/>
        <end position="166"/>
    </location>
</feature>
<reference evidence="11" key="1">
    <citation type="submission" date="2012-11" db="EMBL/GenBank/DDBJ databases">
        <authorList>
            <person name="Lucero-Rivera Y.E."/>
            <person name="Tovar-Ramirez D."/>
        </authorList>
    </citation>
    <scope>NUCLEOTIDE SEQUENCE</scope>
    <source>
        <tissue evidence="11">Salivary gland</tissue>
    </source>
</reference>
<dbReference type="GO" id="GO:0000978">
    <property type="term" value="F:RNA polymerase II cis-regulatory region sequence-specific DNA binding"/>
    <property type="evidence" value="ECO:0007669"/>
    <property type="project" value="TreeGrafter"/>
</dbReference>
<dbReference type="InterPro" id="IPR050589">
    <property type="entry name" value="Ikaros_C2H2-ZF"/>
</dbReference>
<dbReference type="GO" id="GO:0006357">
    <property type="term" value="P:regulation of transcription by RNA polymerase II"/>
    <property type="evidence" value="ECO:0007669"/>
    <property type="project" value="TreeGrafter"/>
</dbReference>
<evidence type="ECO:0000256" key="8">
    <source>
        <dbReference type="ARBA" id="ARBA00023242"/>
    </source>
</evidence>
<dbReference type="PROSITE" id="PS50157">
    <property type="entry name" value="ZINC_FINGER_C2H2_2"/>
    <property type="match status" value="3"/>
</dbReference>
<keyword evidence="8" id="KW-0539">Nucleus</keyword>
<dbReference type="FunFam" id="3.30.160.60:FF:000614">
    <property type="entry name" value="Zinc finger protein 142"/>
    <property type="match status" value="1"/>
</dbReference>
<dbReference type="SUPFAM" id="SSF57667">
    <property type="entry name" value="beta-beta-alpha zinc fingers"/>
    <property type="match status" value="2"/>
</dbReference>
<proteinExistence type="evidence at transcript level"/>
<dbReference type="InterPro" id="IPR036236">
    <property type="entry name" value="Znf_C2H2_sf"/>
</dbReference>
<reference evidence="11" key="2">
    <citation type="journal article" date="2015" name="J. Proteomics">
        <title>Sexual differences in the sialomes of the zebra tick, Rhipicephalus pulchellus.</title>
        <authorList>
            <person name="Tan A.W."/>
            <person name="Francischetti I.M."/>
            <person name="Slovak M."/>
            <person name="Kini R.M."/>
            <person name="Ribeiro J.M."/>
        </authorList>
    </citation>
    <scope>NUCLEOTIDE SEQUENCE</scope>
    <source>
        <tissue evidence="11">Salivary gland</tissue>
    </source>
</reference>